<dbReference type="Pfam" id="PF00257">
    <property type="entry name" value="Dehydrin"/>
    <property type="match status" value="1"/>
</dbReference>
<organism evidence="4 5">
    <name type="scientific">Actinidia rufa</name>
    <dbReference type="NCBI Taxonomy" id="165716"/>
    <lineage>
        <taxon>Eukaryota</taxon>
        <taxon>Viridiplantae</taxon>
        <taxon>Streptophyta</taxon>
        <taxon>Embryophyta</taxon>
        <taxon>Tracheophyta</taxon>
        <taxon>Spermatophyta</taxon>
        <taxon>Magnoliopsida</taxon>
        <taxon>eudicotyledons</taxon>
        <taxon>Gunneridae</taxon>
        <taxon>Pentapetalae</taxon>
        <taxon>asterids</taxon>
        <taxon>Ericales</taxon>
        <taxon>Actinidiaceae</taxon>
        <taxon>Actinidia</taxon>
    </lineage>
</organism>
<evidence type="ECO:0000313" key="4">
    <source>
        <dbReference type="EMBL" id="GFS46421.1"/>
    </source>
</evidence>
<dbReference type="EMBL" id="BJWL01000467">
    <property type="protein sequence ID" value="GFS46421.1"/>
    <property type="molecule type" value="Genomic_DNA"/>
</dbReference>
<dbReference type="InterPro" id="IPR000167">
    <property type="entry name" value="Dehydrin"/>
</dbReference>
<dbReference type="GO" id="GO:0016020">
    <property type="term" value="C:membrane"/>
    <property type="evidence" value="ECO:0007669"/>
    <property type="project" value="TreeGrafter"/>
</dbReference>
<protein>
    <submittedName>
        <fullName evidence="4">Cold-regulated 47</fullName>
    </submittedName>
</protein>
<feature type="compositionally biased region" description="Basic and acidic residues" evidence="3">
    <location>
        <begin position="160"/>
        <end position="175"/>
    </location>
</feature>
<keyword evidence="5" id="KW-1185">Reference proteome</keyword>
<feature type="compositionally biased region" description="Basic and acidic residues" evidence="3">
    <location>
        <begin position="80"/>
        <end position="116"/>
    </location>
</feature>
<feature type="compositionally biased region" description="Basic and acidic residues" evidence="3">
    <location>
        <begin position="1"/>
        <end position="35"/>
    </location>
</feature>
<accession>A0A7J0E0D1</accession>
<dbReference type="PROSITE" id="PS00823">
    <property type="entry name" value="DEHYDRIN_2"/>
    <property type="match status" value="1"/>
</dbReference>
<feature type="compositionally biased region" description="Basic and acidic residues" evidence="3">
    <location>
        <begin position="44"/>
        <end position="71"/>
    </location>
</feature>
<evidence type="ECO:0000256" key="2">
    <source>
        <dbReference type="RuleBase" id="RU003995"/>
    </source>
</evidence>
<dbReference type="AlphaFoldDB" id="A0A7J0E0D1"/>
<reference evidence="5" key="1">
    <citation type="submission" date="2019-07" db="EMBL/GenBank/DDBJ databases">
        <title>De Novo Assembly of kiwifruit Actinidia rufa.</title>
        <authorList>
            <person name="Sugita-Konishi S."/>
            <person name="Sato K."/>
            <person name="Mori E."/>
            <person name="Abe Y."/>
            <person name="Kisaki G."/>
            <person name="Hamano K."/>
            <person name="Suezawa K."/>
            <person name="Otani M."/>
            <person name="Fukuda T."/>
            <person name="Manabe T."/>
            <person name="Gomi K."/>
            <person name="Tabuchi M."/>
            <person name="Akimitsu K."/>
            <person name="Kataoka I."/>
        </authorList>
    </citation>
    <scope>NUCLEOTIDE SEQUENCE [LARGE SCALE GENOMIC DNA]</scope>
    <source>
        <strain evidence="5">cv. Fuchu</strain>
    </source>
</reference>
<gene>
    <name evidence="4" type="ORF">Acr_00g0102160</name>
</gene>
<dbReference type="GO" id="GO:0009631">
    <property type="term" value="P:cold acclimation"/>
    <property type="evidence" value="ECO:0007669"/>
    <property type="project" value="TreeGrafter"/>
</dbReference>
<evidence type="ECO:0000313" key="5">
    <source>
        <dbReference type="Proteomes" id="UP000585474"/>
    </source>
</evidence>
<dbReference type="PANTHER" id="PTHR33346">
    <property type="entry name" value="DEHYDRIN XERO 2-RELATED"/>
    <property type="match status" value="1"/>
</dbReference>
<dbReference type="GO" id="GO:0009414">
    <property type="term" value="P:response to water deprivation"/>
    <property type="evidence" value="ECO:0007669"/>
    <property type="project" value="TreeGrafter"/>
</dbReference>
<evidence type="ECO:0000256" key="1">
    <source>
        <dbReference type="ARBA" id="ARBA00008403"/>
    </source>
</evidence>
<name>A0A7J0E0D1_9ERIC</name>
<comment type="similarity">
    <text evidence="1 2">Belongs to the plant dehydrin family.</text>
</comment>
<dbReference type="GO" id="GO:0005829">
    <property type="term" value="C:cytosol"/>
    <property type="evidence" value="ECO:0007669"/>
    <property type="project" value="TreeGrafter"/>
</dbReference>
<sequence length="183" mass="21094">MAEECHHHHHEEAVETKDRGLFDFIGKKEEEKKPNEEEDVIASELEKVHLSEPEKEEEEKHGLAEKLHRSDSSSSSSSDEEFKGEGAEKEEEKEGFKGKDDGEDIRREKEEKHEEECTSIPIEIDQPEEKKGFLQRIKEKLPGQYKKTEEATLPASECEGEPKEKKGIFGEDQREAPWVPPQD</sequence>
<feature type="region of interest" description="Disordered" evidence="3">
    <location>
        <begin position="1"/>
        <end position="183"/>
    </location>
</feature>
<feature type="compositionally biased region" description="Basic and acidic residues" evidence="3">
    <location>
        <begin position="127"/>
        <end position="150"/>
    </location>
</feature>
<proteinExistence type="inferred from homology"/>
<evidence type="ECO:0000256" key="3">
    <source>
        <dbReference type="SAM" id="MobiDB-lite"/>
    </source>
</evidence>
<dbReference type="PANTHER" id="PTHR33346:SF2">
    <property type="entry name" value="DEHYDRIN ERD14"/>
    <property type="match status" value="1"/>
</dbReference>
<dbReference type="GO" id="GO:0009737">
    <property type="term" value="P:response to abscisic acid"/>
    <property type="evidence" value="ECO:0007669"/>
    <property type="project" value="TreeGrafter"/>
</dbReference>
<dbReference type="InterPro" id="IPR030513">
    <property type="entry name" value="Dehydrin_CS"/>
</dbReference>
<dbReference type="OrthoDB" id="1934367at2759"/>
<comment type="caution">
    <text evidence="4">The sequence shown here is derived from an EMBL/GenBank/DDBJ whole genome shotgun (WGS) entry which is preliminary data.</text>
</comment>
<dbReference type="Proteomes" id="UP000585474">
    <property type="component" value="Unassembled WGS sequence"/>
</dbReference>